<sequence>MKRVNLFICITVILLLTACQSSQQLKPITEETINFDMNTAMEMVKTKEKMIVDLAMREKVSKLEYKEIERSLIEEFGSRAQDILAILFIHDMDADPDAAISINKNTLYPTVFHKGIKITNAVVYKSEFENPFFNQTTLRIREEYVGNDEKLKNWNREYIFEPNENNDWELSGFSGTMNFLGEDYSINYLELEMTNRE</sequence>
<evidence type="ECO:0000313" key="5">
    <source>
        <dbReference type="Proteomes" id="UP000509327"/>
    </source>
</evidence>
<evidence type="ECO:0000256" key="1">
    <source>
        <dbReference type="SAM" id="SignalP"/>
    </source>
</evidence>
<dbReference type="Proteomes" id="UP000509327">
    <property type="component" value="Chromosome"/>
</dbReference>
<evidence type="ECO:0000313" key="3">
    <source>
        <dbReference type="EMBL" id="QKS59016.1"/>
    </source>
</evidence>
<dbReference type="EMBL" id="QJSW01000011">
    <property type="protein sequence ID" value="PYE47902.1"/>
    <property type="molecule type" value="Genomic_DNA"/>
</dbReference>
<feature type="signal peptide" evidence="1">
    <location>
        <begin position="1"/>
        <end position="23"/>
    </location>
</feature>
<evidence type="ECO:0000313" key="2">
    <source>
        <dbReference type="EMBL" id="PYE47902.1"/>
    </source>
</evidence>
<accession>A0A2V4VT59</accession>
<keyword evidence="1" id="KW-0732">Signal</keyword>
<dbReference type="OrthoDB" id="2591664at2"/>
<proteinExistence type="predicted"/>
<dbReference type="Proteomes" id="UP000247790">
    <property type="component" value="Unassembled WGS sequence"/>
</dbReference>
<dbReference type="EMBL" id="CP054614">
    <property type="protein sequence ID" value="QKS59016.1"/>
    <property type="molecule type" value="Genomic_DNA"/>
</dbReference>
<evidence type="ECO:0008006" key="6">
    <source>
        <dbReference type="Google" id="ProtNLM"/>
    </source>
</evidence>
<reference evidence="3 5" key="2">
    <citation type="submission" date="2020-06" db="EMBL/GenBank/DDBJ databases">
        <title>Complete genome of Paenibacillus barcinonensis KACC11450.</title>
        <authorList>
            <person name="Kim M."/>
            <person name="Park Y.-J."/>
            <person name="Shin J.-H."/>
        </authorList>
    </citation>
    <scope>NUCLEOTIDE SEQUENCE [LARGE SCALE GENOMIC DNA]</scope>
    <source>
        <strain evidence="3 5">KACC11450</strain>
    </source>
</reference>
<reference evidence="2 4" key="1">
    <citation type="submission" date="2018-06" db="EMBL/GenBank/DDBJ databases">
        <title>Genomic Encyclopedia of Type Strains, Phase III (KMG-III): the genomes of soil and plant-associated and newly described type strains.</title>
        <authorList>
            <person name="Whitman W."/>
        </authorList>
    </citation>
    <scope>NUCLEOTIDE SEQUENCE [LARGE SCALE GENOMIC DNA]</scope>
    <source>
        <strain evidence="2 4">CECT 7022</strain>
    </source>
</reference>
<dbReference type="RefSeq" id="WP_110897807.1">
    <property type="nucleotide sequence ID" value="NZ_CP054614.1"/>
</dbReference>
<dbReference type="AlphaFoldDB" id="A0A2V4VT59"/>
<evidence type="ECO:0000313" key="4">
    <source>
        <dbReference type="Proteomes" id="UP000247790"/>
    </source>
</evidence>
<keyword evidence="5" id="KW-1185">Reference proteome</keyword>
<gene>
    <name evidence="2" type="ORF">DFQ00_111201</name>
    <name evidence="3" type="ORF">HUB98_24270</name>
</gene>
<dbReference type="PROSITE" id="PS51257">
    <property type="entry name" value="PROKAR_LIPOPROTEIN"/>
    <property type="match status" value="1"/>
</dbReference>
<organism evidence="2 4">
    <name type="scientific">Paenibacillus barcinonensis</name>
    <dbReference type="NCBI Taxonomy" id="198119"/>
    <lineage>
        <taxon>Bacteria</taxon>
        <taxon>Bacillati</taxon>
        <taxon>Bacillota</taxon>
        <taxon>Bacilli</taxon>
        <taxon>Bacillales</taxon>
        <taxon>Paenibacillaceae</taxon>
        <taxon>Paenibacillus</taxon>
    </lineage>
</organism>
<name>A0A2V4VT59_PAEBA</name>
<feature type="chain" id="PRO_5015879742" description="Lipoprotein" evidence="1">
    <location>
        <begin position="24"/>
        <end position="197"/>
    </location>
</feature>
<protein>
    <recommendedName>
        <fullName evidence="6">Lipoprotein</fullName>
    </recommendedName>
</protein>